<dbReference type="InterPro" id="IPR029058">
    <property type="entry name" value="AB_hydrolase_fold"/>
</dbReference>
<comment type="caution">
    <text evidence="5">The sequence shown here is derived from an EMBL/GenBank/DDBJ whole genome shotgun (WGS) entry which is preliminary data.</text>
</comment>
<sequence length="666" mass="77600">MEKIKLDDFTKFKFLSDLKYSPDGEYAAFIVHRMDVEENKYRSNIWVYDVGKDMYFQLTSFDEEDSFIWLDSDTILFPGYRNPKDKEKLENDEDFTRFYKISVHGGEAVEAFTVNKKVTDIKSVDGETYVFTASFNLYKRELDGLSDEEKKDELKKRKEERDYQVIDEIPYWANGKGFVNKDRNRLYLYHSETGNITPVTDEYTDVDMFNLSSDGSRLVFNARTYTDRMPITSDVYIYDLKSGELKKLNKDSNLVYGYVDFLDDNMVITSGSDMKRYGINENKKFYIFDLTTEERSLITPDLDMSLGNSVGSDSRYGHGKSFKVDNGCLYFISTERFNACLNKLDRSGKIERVIDRDGTVEAFDVKDGEILFIGFRNLMIGELYTFEHGEERQVTKFNEWLQKERALSRPERIEVETAPGVLIDGWVMKPADFDEGKRYPAILDIHGGPKTVYGEIYFHEMQYWASEGYFVFFCNPRGSDGRGNEFSDIRGKYGTIDYEDIMKFTDYVLEKYTNIDPARVGVTGGSYGGFMTNWIIGHTDRFRAAASQRSISNWISDFGTTDIGYYFNPDQVGGTPWDNLDKYWEHSPLKYADRVKTPTLFIHSDEDYRCWMGEGLQMFSALKYFGIEARLCLFHGENHELSRSGKPKHRIRRLKEITEWFNGHLK</sequence>
<protein>
    <submittedName>
        <fullName evidence="5">S9 family peptidase</fullName>
    </submittedName>
</protein>
<dbReference type="SUPFAM" id="SSF53474">
    <property type="entry name" value="alpha/beta-Hydrolases"/>
    <property type="match status" value="1"/>
</dbReference>
<dbReference type="Proteomes" id="UP000322976">
    <property type="component" value="Unassembled WGS sequence"/>
</dbReference>
<keyword evidence="2" id="KW-0645">Protease</keyword>
<name>A0A5D8QE45_9THEO</name>
<dbReference type="Gene3D" id="2.120.10.30">
    <property type="entry name" value="TolB, C-terminal domain"/>
    <property type="match status" value="2"/>
</dbReference>
<dbReference type="RefSeq" id="WP_149545681.1">
    <property type="nucleotide sequence ID" value="NZ_VTPS01000013.1"/>
</dbReference>
<gene>
    <name evidence="5" type="ORF">FWJ32_09310</name>
</gene>
<dbReference type="FunFam" id="3.40.50.1820:FF:000028">
    <property type="entry name" value="S9 family peptidase"/>
    <property type="match status" value="1"/>
</dbReference>
<feature type="domain" description="Peptidase S9 prolyl oligopeptidase catalytic" evidence="4">
    <location>
        <begin position="458"/>
        <end position="666"/>
    </location>
</feature>
<proteinExistence type="inferred from homology"/>
<dbReference type="PANTHER" id="PTHR42776:SF27">
    <property type="entry name" value="DIPEPTIDYL PEPTIDASE FAMILY MEMBER 6"/>
    <property type="match status" value="1"/>
</dbReference>
<evidence type="ECO:0000313" key="6">
    <source>
        <dbReference type="Proteomes" id="UP000322976"/>
    </source>
</evidence>
<evidence type="ECO:0000256" key="3">
    <source>
        <dbReference type="ARBA" id="ARBA00022801"/>
    </source>
</evidence>
<keyword evidence="6" id="KW-1185">Reference proteome</keyword>
<dbReference type="PANTHER" id="PTHR42776">
    <property type="entry name" value="SERINE PEPTIDASE S9 FAMILY MEMBER"/>
    <property type="match status" value="1"/>
</dbReference>
<evidence type="ECO:0000259" key="4">
    <source>
        <dbReference type="Pfam" id="PF00326"/>
    </source>
</evidence>
<evidence type="ECO:0000256" key="1">
    <source>
        <dbReference type="ARBA" id="ARBA00010040"/>
    </source>
</evidence>
<accession>A0A5D8QE45</accession>
<evidence type="ECO:0000256" key="2">
    <source>
        <dbReference type="ARBA" id="ARBA00022670"/>
    </source>
</evidence>
<dbReference type="AlphaFoldDB" id="A0A5D8QE45"/>
<dbReference type="SUPFAM" id="SSF82171">
    <property type="entry name" value="DPP6 N-terminal domain-like"/>
    <property type="match status" value="1"/>
</dbReference>
<dbReference type="InterPro" id="IPR011042">
    <property type="entry name" value="6-blade_b-propeller_TolB-like"/>
</dbReference>
<reference evidence="5 6" key="1">
    <citation type="submission" date="2019-08" db="EMBL/GenBank/DDBJ databases">
        <title>Calorimonas adulescens gen. nov., sp. nov., an anaerobic thermophilic bacterium from Sakhalin hot spring.</title>
        <authorList>
            <person name="Khomyakova M.A."/>
            <person name="Merkel A.Y."/>
            <person name="Novikov A."/>
            <person name="Bonch-Osmolovskaya E.A."/>
            <person name="Slobodkin A.I."/>
        </authorList>
    </citation>
    <scope>NUCLEOTIDE SEQUENCE [LARGE SCALE GENOMIC DNA]</scope>
    <source>
        <strain evidence="5 6">A05MB</strain>
    </source>
</reference>
<dbReference type="GO" id="GO:0004252">
    <property type="term" value="F:serine-type endopeptidase activity"/>
    <property type="evidence" value="ECO:0007669"/>
    <property type="project" value="TreeGrafter"/>
</dbReference>
<keyword evidence="3" id="KW-0378">Hydrolase</keyword>
<evidence type="ECO:0000313" key="5">
    <source>
        <dbReference type="EMBL" id="TZE81528.1"/>
    </source>
</evidence>
<comment type="similarity">
    <text evidence="1">Belongs to the peptidase S9C family.</text>
</comment>
<dbReference type="Pfam" id="PF00326">
    <property type="entry name" value="Peptidase_S9"/>
    <property type="match status" value="1"/>
</dbReference>
<dbReference type="GO" id="GO:0006508">
    <property type="term" value="P:proteolysis"/>
    <property type="evidence" value="ECO:0007669"/>
    <property type="project" value="UniProtKB-KW"/>
</dbReference>
<dbReference type="InterPro" id="IPR001375">
    <property type="entry name" value="Peptidase_S9_cat"/>
</dbReference>
<organism evidence="5 6">
    <name type="scientific">Calorimonas adulescens</name>
    <dbReference type="NCBI Taxonomy" id="2606906"/>
    <lineage>
        <taxon>Bacteria</taxon>
        <taxon>Bacillati</taxon>
        <taxon>Bacillota</taxon>
        <taxon>Clostridia</taxon>
        <taxon>Thermoanaerobacterales</taxon>
        <taxon>Thermoanaerobacteraceae</taxon>
        <taxon>Calorimonas</taxon>
    </lineage>
</organism>
<dbReference type="EMBL" id="VTPS01000013">
    <property type="protein sequence ID" value="TZE81528.1"/>
    <property type="molecule type" value="Genomic_DNA"/>
</dbReference>
<dbReference type="Gene3D" id="3.40.50.1820">
    <property type="entry name" value="alpha/beta hydrolase"/>
    <property type="match status" value="1"/>
</dbReference>